<comment type="caution">
    <text evidence="2">The sequence shown here is derived from an EMBL/GenBank/DDBJ whole genome shotgun (WGS) entry which is preliminary data.</text>
</comment>
<evidence type="ECO:0000256" key="1">
    <source>
        <dbReference type="SAM" id="MobiDB-lite"/>
    </source>
</evidence>
<reference evidence="2" key="2">
    <citation type="journal article" date="2021" name="Genome Biol. Evol.">
        <title>Developing a high-quality reference genome for a parasitic bivalve with doubly uniparental inheritance (Bivalvia: Unionida).</title>
        <authorList>
            <person name="Smith C.H."/>
        </authorList>
    </citation>
    <scope>NUCLEOTIDE SEQUENCE</scope>
    <source>
        <strain evidence="2">CHS0354</strain>
        <tissue evidence="2">Mantle</tissue>
    </source>
</reference>
<feature type="region of interest" description="Disordered" evidence="1">
    <location>
        <begin position="1"/>
        <end position="37"/>
    </location>
</feature>
<dbReference type="EMBL" id="JAEAOA010002091">
    <property type="protein sequence ID" value="KAK3599545.1"/>
    <property type="molecule type" value="Genomic_DNA"/>
</dbReference>
<accession>A0AAE0SXM7</accession>
<dbReference type="AlphaFoldDB" id="A0AAE0SXM7"/>
<gene>
    <name evidence="2" type="ORF">CHS0354_035778</name>
</gene>
<reference evidence="2" key="1">
    <citation type="journal article" date="2021" name="Genome Biol. Evol.">
        <title>A High-Quality Reference Genome for a Parasitic Bivalve with Doubly Uniparental Inheritance (Bivalvia: Unionida).</title>
        <authorList>
            <person name="Smith C.H."/>
        </authorList>
    </citation>
    <scope>NUCLEOTIDE SEQUENCE</scope>
    <source>
        <strain evidence="2">CHS0354</strain>
    </source>
</reference>
<sequence length="73" mass="8384">MPPSVDKDHVDMPPSVDKDNVDMPPSVDKDNLDMPSSVDKGHFNTIWIEQCVQKRHTIKLYFVQCNYCTTMLS</sequence>
<name>A0AAE0SXM7_9BIVA</name>
<reference evidence="2" key="3">
    <citation type="submission" date="2023-05" db="EMBL/GenBank/DDBJ databases">
        <authorList>
            <person name="Smith C.H."/>
        </authorList>
    </citation>
    <scope>NUCLEOTIDE SEQUENCE</scope>
    <source>
        <strain evidence="2">CHS0354</strain>
        <tissue evidence="2">Mantle</tissue>
    </source>
</reference>
<organism evidence="2 3">
    <name type="scientific">Potamilus streckersoni</name>
    <dbReference type="NCBI Taxonomy" id="2493646"/>
    <lineage>
        <taxon>Eukaryota</taxon>
        <taxon>Metazoa</taxon>
        <taxon>Spiralia</taxon>
        <taxon>Lophotrochozoa</taxon>
        <taxon>Mollusca</taxon>
        <taxon>Bivalvia</taxon>
        <taxon>Autobranchia</taxon>
        <taxon>Heteroconchia</taxon>
        <taxon>Palaeoheterodonta</taxon>
        <taxon>Unionida</taxon>
        <taxon>Unionoidea</taxon>
        <taxon>Unionidae</taxon>
        <taxon>Ambleminae</taxon>
        <taxon>Lampsilini</taxon>
        <taxon>Potamilus</taxon>
    </lineage>
</organism>
<proteinExistence type="predicted"/>
<dbReference type="Proteomes" id="UP001195483">
    <property type="component" value="Unassembled WGS sequence"/>
</dbReference>
<feature type="compositionally biased region" description="Basic and acidic residues" evidence="1">
    <location>
        <begin position="1"/>
        <end position="32"/>
    </location>
</feature>
<protein>
    <submittedName>
        <fullName evidence="2">Uncharacterized protein</fullName>
    </submittedName>
</protein>
<evidence type="ECO:0000313" key="3">
    <source>
        <dbReference type="Proteomes" id="UP001195483"/>
    </source>
</evidence>
<keyword evidence="3" id="KW-1185">Reference proteome</keyword>
<evidence type="ECO:0000313" key="2">
    <source>
        <dbReference type="EMBL" id="KAK3599545.1"/>
    </source>
</evidence>